<organism evidence="2">
    <name type="scientific">Guillardia theta (strain CCMP2712)</name>
    <name type="common">Cryptophyte</name>
    <dbReference type="NCBI Taxonomy" id="905079"/>
    <lineage>
        <taxon>Eukaryota</taxon>
        <taxon>Cryptophyceae</taxon>
        <taxon>Pyrenomonadales</taxon>
        <taxon>Geminigeraceae</taxon>
        <taxon>Guillardia</taxon>
    </lineage>
</organism>
<dbReference type="RefSeq" id="XP_005841850.1">
    <property type="nucleotide sequence ID" value="XM_005841793.1"/>
</dbReference>
<evidence type="ECO:0000256" key="1">
    <source>
        <dbReference type="SAM" id="Coils"/>
    </source>
</evidence>
<reference evidence="3" key="3">
    <citation type="submission" date="2015-06" db="UniProtKB">
        <authorList>
            <consortium name="EnsemblProtists"/>
        </authorList>
    </citation>
    <scope>IDENTIFICATION</scope>
</reference>
<feature type="coiled-coil region" evidence="1">
    <location>
        <begin position="139"/>
        <end position="193"/>
    </location>
</feature>
<dbReference type="OMA" id="DPREWAN"/>
<dbReference type="EMBL" id="JH992966">
    <property type="protein sequence ID" value="EKX54870.1"/>
    <property type="molecule type" value="Genomic_DNA"/>
</dbReference>
<dbReference type="KEGG" id="gtt:GUITHDRAFT_99522"/>
<reference evidence="2 4" key="1">
    <citation type="journal article" date="2012" name="Nature">
        <title>Algal genomes reveal evolutionary mosaicism and the fate of nucleomorphs.</title>
        <authorList>
            <consortium name="DOE Joint Genome Institute"/>
            <person name="Curtis B.A."/>
            <person name="Tanifuji G."/>
            <person name="Burki F."/>
            <person name="Gruber A."/>
            <person name="Irimia M."/>
            <person name="Maruyama S."/>
            <person name="Arias M.C."/>
            <person name="Ball S.G."/>
            <person name="Gile G.H."/>
            <person name="Hirakawa Y."/>
            <person name="Hopkins J.F."/>
            <person name="Kuo A."/>
            <person name="Rensing S.A."/>
            <person name="Schmutz J."/>
            <person name="Symeonidi A."/>
            <person name="Elias M."/>
            <person name="Eveleigh R.J."/>
            <person name="Herman E.K."/>
            <person name="Klute M.J."/>
            <person name="Nakayama T."/>
            <person name="Obornik M."/>
            <person name="Reyes-Prieto A."/>
            <person name="Armbrust E.V."/>
            <person name="Aves S.J."/>
            <person name="Beiko R.G."/>
            <person name="Coutinho P."/>
            <person name="Dacks J.B."/>
            <person name="Durnford D.G."/>
            <person name="Fast N.M."/>
            <person name="Green B.R."/>
            <person name="Grisdale C.J."/>
            <person name="Hempel F."/>
            <person name="Henrissat B."/>
            <person name="Hoppner M.P."/>
            <person name="Ishida K."/>
            <person name="Kim E."/>
            <person name="Koreny L."/>
            <person name="Kroth P.G."/>
            <person name="Liu Y."/>
            <person name="Malik S.B."/>
            <person name="Maier U.G."/>
            <person name="McRose D."/>
            <person name="Mock T."/>
            <person name="Neilson J.A."/>
            <person name="Onodera N.T."/>
            <person name="Poole A.M."/>
            <person name="Pritham E.J."/>
            <person name="Richards T.A."/>
            <person name="Rocap G."/>
            <person name="Roy S.W."/>
            <person name="Sarai C."/>
            <person name="Schaack S."/>
            <person name="Shirato S."/>
            <person name="Slamovits C.H."/>
            <person name="Spencer D.F."/>
            <person name="Suzuki S."/>
            <person name="Worden A.Z."/>
            <person name="Zauner S."/>
            <person name="Barry K."/>
            <person name="Bell C."/>
            <person name="Bharti A.K."/>
            <person name="Crow J.A."/>
            <person name="Grimwood J."/>
            <person name="Kramer R."/>
            <person name="Lindquist E."/>
            <person name="Lucas S."/>
            <person name="Salamov A."/>
            <person name="McFadden G.I."/>
            <person name="Lane C.E."/>
            <person name="Keeling P.J."/>
            <person name="Gray M.W."/>
            <person name="Grigoriev I.V."/>
            <person name="Archibald J.M."/>
        </authorList>
    </citation>
    <scope>NUCLEOTIDE SEQUENCE</scope>
    <source>
        <strain evidence="2 4">CCMP2712</strain>
    </source>
</reference>
<dbReference type="GeneID" id="17311498"/>
<protein>
    <submittedName>
        <fullName evidence="2 3">Uncharacterized protein</fullName>
    </submittedName>
</protein>
<dbReference type="Proteomes" id="UP000011087">
    <property type="component" value="Unassembled WGS sequence"/>
</dbReference>
<dbReference type="eggNOG" id="ENOG502T1Z1">
    <property type="taxonomic scope" value="Eukaryota"/>
</dbReference>
<reference evidence="4" key="2">
    <citation type="submission" date="2012-11" db="EMBL/GenBank/DDBJ databases">
        <authorList>
            <person name="Kuo A."/>
            <person name="Curtis B.A."/>
            <person name="Tanifuji G."/>
            <person name="Burki F."/>
            <person name="Gruber A."/>
            <person name="Irimia M."/>
            <person name="Maruyama S."/>
            <person name="Arias M.C."/>
            <person name="Ball S.G."/>
            <person name="Gile G.H."/>
            <person name="Hirakawa Y."/>
            <person name="Hopkins J.F."/>
            <person name="Rensing S.A."/>
            <person name="Schmutz J."/>
            <person name="Symeonidi A."/>
            <person name="Elias M."/>
            <person name="Eveleigh R.J."/>
            <person name="Herman E.K."/>
            <person name="Klute M.J."/>
            <person name="Nakayama T."/>
            <person name="Obornik M."/>
            <person name="Reyes-Prieto A."/>
            <person name="Armbrust E.V."/>
            <person name="Aves S.J."/>
            <person name="Beiko R.G."/>
            <person name="Coutinho P."/>
            <person name="Dacks J.B."/>
            <person name="Durnford D.G."/>
            <person name="Fast N.M."/>
            <person name="Green B.R."/>
            <person name="Grisdale C."/>
            <person name="Hempe F."/>
            <person name="Henrissat B."/>
            <person name="Hoppner M.P."/>
            <person name="Ishida K.-I."/>
            <person name="Kim E."/>
            <person name="Koreny L."/>
            <person name="Kroth P.G."/>
            <person name="Liu Y."/>
            <person name="Malik S.-B."/>
            <person name="Maier U.G."/>
            <person name="McRose D."/>
            <person name="Mock T."/>
            <person name="Neilson J.A."/>
            <person name="Onodera N.T."/>
            <person name="Poole A.M."/>
            <person name="Pritham E.J."/>
            <person name="Richards T.A."/>
            <person name="Rocap G."/>
            <person name="Roy S.W."/>
            <person name="Sarai C."/>
            <person name="Schaack S."/>
            <person name="Shirato S."/>
            <person name="Slamovits C.H."/>
            <person name="Spencer D.F."/>
            <person name="Suzuki S."/>
            <person name="Worden A.Z."/>
            <person name="Zauner S."/>
            <person name="Barry K."/>
            <person name="Bell C."/>
            <person name="Bharti A.K."/>
            <person name="Crow J.A."/>
            <person name="Grimwood J."/>
            <person name="Kramer R."/>
            <person name="Lindquist E."/>
            <person name="Lucas S."/>
            <person name="Salamov A."/>
            <person name="McFadden G.I."/>
            <person name="Lane C.E."/>
            <person name="Keeling P.J."/>
            <person name="Gray M.W."/>
            <person name="Grigoriev I.V."/>
            <person name="Archibald J.M."/>
        </authorList>
    </citation>
    <scope>NUCLEOTIDE SEQUENCE</scope>
    <source>
        <strain evidence="4">CCMP2712</strain>
    </source>
</reference>
<proteinExistence type="predicted"/>
<dbReference type="PaxDb" id="55529-EKX54870"/>
<keyword evidence="1" id="KW-0175">Coiled coil</keyword>
<evidence type="ECO:0000313" key="4">
    <source>
        <dbReference type="Proteomes" id="UP000011087"/>
    </source>
</evidence>
<sequence length="513" mass="57717">MAHARDFSSSPSVDGSTVAGRAAIDSLLMESNVERPFESEESFAQWVQTSYRRWSLDPTISEQLRILDLETVHEDVLSRASQRLVRAQEEYASCPAGSIIDGLRDKVSKLRMECQGRERQNLAASNGDAALLNSAGEKNQKSSERLQAAYAELDGLTRDLESKISSCAEWKELQDAEKALLDLRREVGIEEASMRMKESERAIGRQTSYKGFDFEGQAERVVKELILPRFLADAESWWDQERSAMRTSGADVPVEQFDMKNIFVLRGLTLGIARGEFDYVIVAKSTMPSGELDAPAGKSVGGHPQPTKAQLQGLSEQPVLVLAIVEVKRNVNDMGSNFMGYVERIAWFSGMERGYDPTKFATNFYRSGHFDRPFWHSDACSRKSFKFDRSSFRLFFQDAKRVSARDDLAAYVMERLNFVTRHGTIRGMSSKAEASLKKKVARDKAFARARSDCNKDAFSPGMETLLAASCSWVHGWWEKMEELKAGEMSTEDLLLSYRRSEGAVDNIYLIVNQ</sequence>
<accession>L1K347</accession>
<dbReference type="AlphaFoldDB" id="L1K347"/>
<evidence type="ECO:0000313" key="2">
    <source>
        <dbReference type="EMBL" id="EKX54870.1"/>
    </source>
</evidence>
<name>L1K347_GUITC</name>
<dbReference type="HOGENOM" id="CLU_531521_0_0_1"/>
<gene>
    <name evidence="2" type="ORF">GUITHDRAFT_99522</name>
</gene>
<dbReference type="EnsemblProtists" id="EKX54870">
    <property type="protein sequence ID" value="EKX54870"/>
    <property type="gene ID" value="GUITHDRAFT_99522"/>
</dbReference>
<evidence type="ECO:0000313" key="3">
    <source>
        <dbReference type="EnsemblProtists" id="EKX54870"/>
    </source>
</evidence>
<keyword evidence="4" id="KW-1185">Reference proteome</keyword>
<dbReference type="OrthoDB" id="10660560at2759"/>